<dbReference type="GO" id="GO:0051082">
    <property type="term" value="F:unfolded protein binding"/>
    <property type="evidence" value="ECO:0000318"/>
    <property type="project" value="GO_Central"/>
</dbReference>
<reference evidence="3 4" key="1">
    <citation type="journal article" date="2007" name="Science">
        <title>The Chlamydomonas genome reveals the evolution of key animal and plant functions.</title>
        <authorList>
            <person name="Merchant S.S."/>
            <person name="Prochnik S.E."/>
            <person name="Vallon O."/>
            <person name="Harris E.H."/>
            <person name="Karpowicz S.J."/>
            <person name="Witman G.B."/>
            <person name="Terry A."/>
            <person name="Salamov A."/>
            <person name="Fritz-Laylin L.K."/>
            <person name="Marechal-Drouard L."/>
            <person name="Marshall W.F."/>
            <person name="Qu L.H."/>
            <person name="Nelson D.R."/>
            <person name="Sanderfoot A.A."/>
            <person name="Spalding M.H."/>
            <person name="Kapitonov V.V."/>
            <person name="Ren Q."/>
            <person name="Ferris P."/>
            <person name="Lindquist E."/>
            <person name="Shapiro H."/>
            <person name="Lucas S.M."/>
            <person name="Grimwood J."/>
            <person name="Schmutz J."/>
            <person name="Cardol P."/>
            <person name="Cerutti H."/>
            <person name="Chanfreau G."/>
            <person name="Chen C.L."/>
            <person name="Cognat V."/>
            <person name="Croft M.T."/>
            <person name="Dent R."/>
            <person name="Dutcher S."/>
            <person name="Fernandez E."/>
            <person name="Fukuzawa H."/>
            <person name="Gonzalez-Ballester D."/>
            <person name="Gonzalez-Halphen D."/>
            <person name="Hallmann A."/>
            <person name="Hanikenne M."/>
            <person name="Hippler M."/>
            <person name="Inwood W."/>
            <person name="Jabbari K."/>
            <person name="Kalanon M."/>
            <person name="Kuras R."/>
            <person name="Lefebvre P.A."/>
            <person name="Lemaire S.D."/>
            <person name="Lobanov A.V."/>
            <person name="Lohr M."/>
            <person name="Manuell A."/>
            <person name="Meier I."/>
            <person name="Mets L."/>
            <person name="Mittag M."/>
            <person name="Mittelmeier T."/>
            <person name="Moroney J.V."/>
            <person name="Moseley J."/>
            <person name="Napoli C."/>
            <person name="Nedelcu A.M."/>
            <person name="Niyogi K."/>
            <person name="Novoselov S.V."/>
            <person name="Paulsen I.T."/>
            <person name="Pazour G."/>
            <person name="Purton S."/>
            <person name="Ral J.P."/>
            <person name="Riano-Pachon D.M."/>
            <person name="Riekhof W."/>
            <person name="Rymarquis L."/>
            <person name="Schroda M."/>
            <person name="Stern D."/>
            <person name="Umen J."/>
            <person name="Willows R."/>
            <person name="Wilson N."/>
            <person name="Zimmer S.L."/>
            <person name="Allmer J."/>
            <person name="Balk J."/>
            <person name="Bisova K."/>
            <person name="Chen C.J."/>
            <person name="Elias M."/>
            <person name="Gendler K."/>
            <person name="Hauser C."/>
            <person name="Lamb M.R."/>
            <person name="Ledford H."/>
            <person name="Long J.C."/>
            <person name="Minagawa J."/>
            <person name="Page M.D."/>
            <person name="Pan J."/>
            <person name="Pootakham W."/>
            <person name="Roje S."/>
            <person name="Rose A."/>
            <person name="Stahlberg E."/>
            <person name="Terauchi A.M."/>
            <person name="Yang P."/>
            <person name="Ball S."/>
            <person name="Bowler C."/>
            <person name="Dieckmann C.L."/>
            <person name="Gladyshev V.N."/>
            <person name="Green P."/>
            <person name="Jorgensen R."/>
            <person name="Mayfield S."/>
            <person name="Mueller-Roeber B."/>
            <person name="Rajamani S."/>
            <person name="Sayre R.T."/>
            <person name="Brokstein P."/>
            <person name="Dubchak I."/>
            <person name="Goodstein D."/>
            <person name="Hornick L."/>
            <person name="Huang Y.W."/>
            <person name="Jhaveri J."/>
            <person name="Luo Y."/>
            <person name="Martinez D."/>
            <person name="Ngau W.C."/>
            <person name="Otillar B."/>
            <person name="Poliakov A."/>
            <person name="Porter A."/>
            <person name="Szajkowski L."/>
            <person name="Werner G."/>
            <person name="Zhou K."/>
            <person name="Grigoriev I.V."/>
            <person name="Rokhsar D.S."/>
            <person name="Grossman A.R."/>
        </authorList>
    </citation>
    <scope>NUCLEOTIDE SEQUENCE [LARGE SCALE GENOMIC DNA]</scope>
    <source>
        <strain evidence="4">CC-503</strain>
    </source>
</reference>
<feature type="compositionally biased region" description="Gly residues" evidence="1">
    <location>
        <begin position="319"/>
        <end position="356"/>
    </location>
</feature>
<sequence length="356" mass="38306">MWTRTSRLGLGQGPPATQRGFAASTPCRLPGARPQLASCQRRTTTIAAARTHYDILGVEPTADATAIKSAFRKAAKLLHPDVSKSDDSEEEFIRVKEAYEILSDDRQRRAYDEQLRQAMRRRSSAAASTSSRGRRSAASAAGFAAGTRVVVQDEHGNFVEMDVGDLFGAEFMMDDEDDSDDDDGFLDLDDDDDLDYVVWASTPGNFKSSFQASWQSNGRKQRRAKQQAASAEAPLSMDEKELLLRELPRQYRAAAQQMFGAHLQTLRNLDELAQLIEAVDEISAMGVQFEVMHDEFGNGVGSGNSSRGRRRTSTSSSSSGGGGGRRAGGGRGGAGRSSARSGGGVGGSGRGGRGRR</sequence>
<dbReference type="AlphaFoldDB" id="A0A2K3CPS3"/>
<dbReference type="GeneID" id="5725964"/>
<dbReference type="SUPFAM" id="SSF46565">
    <property type="entry name" value="Chaperone J-domain"/>
    <property type="match status" value="1"/>
</dbReference>
<dbReference type="InterPro" id="IPR018253">
    <property type="entry name" value="DnaJ_domain_CS"/>
</dbReference>
<feature type="region of interest" description="Disordered" evidence="1">
    <location>
        <begin position="298"/>
        <end position="356"/>
    </location>
</feature>
<evidence type="ECO:0000256" key="1">
    <source>
        <dbReference type="SAM" id="MobiDB-lite"/>
    </source>
</evidence>
<dbReference type="PROSITE" id="PS00636">
    <property type="entry name" value="DNAJ_1"/>
    <property type="match status" value="1"/>
</dbReference>
<dbReference type="PROSITE" id="PS50076">
    <property type="entry name" value="DNAJ_2"/>
    <property type="match status" value="1"/>
</dbReference>
<evidence type="ECO:0000259" key="2">
    <source>
        <dbReference type="PROSITE" id="PS50076"/>
    </source>
</evidence>
<proteinExistence type="predicted"/>
<dbReference type="InterPro" id="IPR036869">
    <property type="entry name" value="J_dom_sf"/>
</dbReference>
<dbReference type="SMART" id="SM00271">
    <property type="entry name" value="DnaJ"/>
    <property type="match status" value="1"/>
</dbReference>
<dbReference type="CDD" id="cd06257">
    <property type="entry name" value="DnaJ"/>
    <property type="match status" value="1"/>
</dbReference>
<dbReference type="OrthoDB" id="543414at2759"/>
<organism evidence="3 4">
    <name type="scientific">Chlamydomonas reinhardtii</name>
    <name type="common">Chlamydomonas smithii</name>
    <dbReference type="NCBI Taxonomy" id="3055"/>
    <lineage>
        <taxon>Eukaryota</taxon>
        <taxon>Viridiplantae</taxon>
        <taxon>Chlorophyta</taxon>
        <taxon>core chlorophytes</taxon>
        <taxon>Chlorophyceae</taxon>
        <taxon>CS clade</taxon>
        <taxon>Chlamydomonadales</taxon>
        <taxon>Chlamydomonadaceae</taxon>
        <taxon>Chlamydomonas</taxon>
    </lineage>
</organism>
<keyword evidence="4" id="KW-1185">Reference proteome</keyword>
<feature type="region of interest" description="Disordered" evidence="1">
    <location>
        <begin position="1"/>
        <end position="26"/>
    </location>
</feature>
<dbReference type="EMBL" id="CM008978">
    <property type="protein sequence ID" value="PNW70275.1"/>
    <property type="molecule type" value="Genomic_DNA"/>
</dbReference>
<dbReference type="Gene3D" id="1.10.287.110">
    <property type="entry name" value="DnaJ domain"/>
    <property type="match status" value="1"/>
</dbReference>
<dbReference type="InParanoid" id="A0A2K3CPS3"/>
<dbReference type="PANTHER" id="PTHR43096:SF58">
    <property type="entry name" value="CHAPERONE DNAJ-DOMAIN SUPERFAMILY PROTEIN"/>
    <property type="match status" value="1"/>
</dbReference>
<dbReference type="GO" id="GO:0042026">
    <property type="term" value="P:protein refolding"/>
    <property type="evidence" value="ECO:0000318"/>
    <property type="project" value="GO_Central"/>
</dbReference>
<dbReference type="Pfam" id="PF00226">
    <property type="entry name" value="DnaJ"/>
    <property type="match status" value="1"/>
</dbReference>
<dbReference type="PRINTS" id="PR00625">
    <property type="entry name" value="JDOMAIN"/>
</dbReference>
<name>A0A2K3CPS3_CHLRE</name>
<dbReference type="InterPro" id="IPR001623">
    <property type="entry name" value="DnaJ_domain"/>
</dbReference>
<dbReference type="PANTHER" id="PTHR43096">
    <property type="entry name" value="DNAJ HOMOLOG 1, MITOCHONDRIAL-RELATED"/>
    <property type="match status" value="1"/>
</dbReference>
<dbReference type="GO" id="GO:0005737">
    <property type="term" value="C:cytoplasm"/>
    <property type="evidence" value="ECO:0000318"/>
    <property type="project" value="GO_Central"/>
</dbReference>
<dbReference type="Proteomes" id="UP000006906">
    <property type="component" value="Chromosome 17"/>
</dbReference>
<dbReference type="STRING" id="3055.A0A2K3CPS3"/>
<feature type="compositionally biased region" description="Low complexity" evidence="1">
    <location>
        <begin position="124"/>
        <end position="137"/>
    </location>
</feature>
<dbReference type="KEGG" id="cre:CHLRE_17g713051v5"/>
<dbReference type="RefSeq" id="XP_042914577.1">
    <property type="nucleotide sequence ID" value="XM_043072118.1"/>
</dbReference>
<dbReference type="PaxDb" id="3055-EDO98102"/>
<gene>
    <name evidence="3" type="ORF">CHLRE_17g713051v5</name>
</gene>
<feature type="region of interest" description="Disordered" evidence="1">
    <location>
        <begin position="116"/>
        <end position="137"/>
    </location>
</feature>
<evidence type="ECO:0000313" key="3">
    <source>
        <dbReference type="EMBL" id="PNW70275.1"/>
    </source>
</evidence>
<feature type="domain" description="J" evidence="2">
    <location>
        <begin position="51"/>
        <end position="115"/>
    </location>
</feature>
<dbReference type="Gramene" id="PNW70275">
    <property type="protein sequence ID" value="PNW70275"/>
    <property type="gene ID" value="CHLRE_17g713051v5"/>
</dbReference>
<accession>A0A2K3CPS3</accession>
<evidence type="ECO:0000313" key="4">
    <source>
        <dbReference type="Proteomes" id="UP000006906"/>
    </source>
</evidence>
<protein>
    <recommendedName>
        <fullName evidence="2">J domain-containing protein</fullName>
    </recommendedName>
</protein>